<comment type="caution">
    <text evidence="15">The sequence shown here is derived from an EMBL/GenBank/DDBJ whole genome shotgun (WGS) entry which is preliminary data.</text>
</comment>
<feature type="binding site" evidence="10 14">
    <location>
        <position position="64"/>
    </location>
    <ligand>
        <name>substrate</name>
    </ligand>
</feature>
<accession>A0A523YNQ0</accession>
<dbReference type="SUPFAM" id="SSF51366">
    <property type="entry name" value="Ribulose-phoshate binding barrel"/>
    <property type="match status" value="1"/>
</dbReference>
<comment type="similarity">
    <text evidence="6 10 11">Belongs to the ribulose-phosphate 3-epimerase family.</text>
</comment>
<proteinExistence type="inferred from homology"/>
<evidence type="ECO:0000256" key="11">
    <source>
        <dbReference type="PIRNR" id="PIRNR001461"/>
    </source>
</evidence>
<keyword evidence="13" id="KW-0464">Manganese</keyword>
<dbReference type="HAMAP" id="MF_02227">
    <property type="entry name" value="RPE"/>
    <property type="match status" value="1"/>
</dbReference>
<name>A0A523YNQ0_UNCAE</name>
<comment type="pathway">
    <text evidence="10">Carbohydrate degradation.</text>
</comment>
<comment type="catalytic activity">
    <reaction evidence="1 10 11">
        <text>D-ribulose 5-phosphate = D-xylulose 5-phosphate</text>
        <dbReference type="Rhea" id="RHEA:13677"/>
        <dbReference type="ChEBI" id="CHEBI:57737"/>
        <dbReference type="ChEBI" id="CHEBI:58121"/>
        <dbReference type="EC" id="5.1.3.1"/>
    </reaction>
</comment>
<comment type="cofactor">
    <cofactor evidence="10 13">
        <name>a divalent metal cation</name>
        <dbReference type="ChEBI" id="CHEBI:60240"/>
    </cofactor>
    <text evidence="10 13">Binds 1 divalent metal cation per subunit.</text>
</comment>
<dbReference type="EMBL" id="SOIJ01000143">
    <property type="protein sequence ID" value="TET93131.1"/>
    <property type="molecule type" value="Genomic_DNA"/>
</dbReference>
<dbReference type="PIRSF" id="PIRSF001461">
    <property type="entry name" value="RPE"/>
    <property type="match status" value="1"/>
</dbReference>
<feature type="binding site" evidence="10 13">
    <location>
        <position position="173"/>
    </location>
    <ligand>
        <name>a divalent metal cation</name>
        <dbReference type="ChEBI" id="CHEBI:60240"/>
    </ligand>
</feature>
<evidence type="ECO:0000256" key="14">
    <source>
        <dbReference type="PIRSR" id="PIRSR001461-3"/>
    </source>
</evidence>
<dbReference type="AlphaFoldDB" id="A0A523YNQ0"/>
<comment type="function">
    <text evidence="10">Catalyzes the reversible epimerization of D-ribulose 5-phosphate to D-xylulose 5-phosphate.</text>
</comment>
<feature type="binding site" evidence="14">
    <location>
        <begin position="195"/>
        <end position="196"/>
    </location>
    <ligand>
        <name>substrate</name>
    </ligand>
</feature>
<dbReference type="EC" id="5.1.3.1" evidence="7 10"/>
<dbReference type="PANTHER" id="PTHR11749">
    <property type="entry name" value="RIBULOSE-5-PHOSPHATE-3-EPIMERASE"/>
    <property type="match status" value="1"/>
</dbReference>
<dbReference type="CDD" id="cd00429">
    <property type="entry name" value="RPE"/>
    <property type="match status" value="1"/>
</dbReference>
<evidence type="ECO:0000256" key="4">
    <source>
        <dbReference type="ARBA" id="ARBA00001947"/>
    </source>
</evidence>
<feature type="binding site" evidence="10 13">
    <location>
        <position position="31"/>
    </location>
    <ligand>
        <name>a divalent metal cation</name>
        <dbReference type="ChEBI" id="CHEBI:60240"/>
    </ligand>
</feature>
<evidence type="ECO:0000256" key="3">
    <source>
        <dbReference type="ARBA" id="ARBA00001941"/>
    </source>
</evidence>
<dbReference type="NCBIfam" id="NF004076">
    <property type="entry name" value="PRK05581.1-4"/>
    <property type="match status" value="1"/>
</dbReference>
<feature type="binding site" evidence="10 13">
    <location>
        <position position="33"/>
    </location>
    <ligand>
        <name>a divalent metal cation</name>
        <dbReference type="ChEBI" id="CHEBI:60240"/>
    </ligand>
</feature>
<dbReference type="PROSITE" id="PS01085">
    <property type="entry name" value="RIBUL_P_3_EPIMER_1"/>
    <property type="match status" value="1"/>
</dbReference>
<comment type="cofactor">
    <cofactor evidence="2">
        <name>Mn(2+)</name>
        <dbReference type="ChEBI" id="CHEBI:29035"/>
    </cofactor>
</comment>
<comment type="cofactor">
    <cofactor evidence="3">
        <name>Co(2+)</name>
        <dbReference type="ChEBI" id="CHEBI:48828"/>
    </cofactor>
</comment>
<feature type="binding site" evidence="10">
    <location>
        <begin position="173"/>
        <end position="175"/>
    </location>
    <ligand>
        <name>substrate</name>
    </ligand>
</feature>
<dbReference type="Gene3D" id="3.20.20.70">
    <property type="entry name" value="Aldolase class I"/>
    <property type="match status" value="1"/>
</dbReference>
<dbReference type="GO" id="GO:0004750">
    <property type="term" value="F:D-ribulose-phosphate 3-epimerase activity"/>
    <property type="evidence" value="ECO:0007669"/>
    <property type="project" value="UniProtKB-UniRule"/>
</dbReference>
<feature type="active site" description="Proton donor" evidence="10 12">
    <location>
        <position position="173"/>
    </location>
</feature>
<evidence type="ECO:0000256" key="9">
    <source>
        <dbReference type="ARBA" id="ARBA00023235"/>
    </source>
</evidence>
<feature type="binding site" evidence="10 13">
    <location>
        <position position="64"/>
    </location>
    <ligand>
        <name>a divalent metal cation</name>
        <dbReference type="ChEBI" id="CHEBI:60240"/>
    </ligand>
</feature>
<dbReference type="GO" id="GO:0019323">
    <property type="term" value="P:pentose catabolic process"/>
    <property type="evidence" value="ECO:0007669"/>
    <property type="project" value="UniProtKB-UniRule"/>
</dbReference>
<dbReference type="InterPro" id="IPR013785">
    <property type="entry name" value="Aldolase_TIM"/>
</dbReference>
<keyword evidence="13" id="KW-0862">Zinc</keyword>
<evidence type="ECO:0000313" key="16">
    <source>
        <dbReference type="Proteomes" id="UP000316925"/>
    </source>
</evidence>
<dbReference type="InterPro" id="IPR026019">
    <property type="entry name" value="Ribul_P_3_epim"/>
</dbReference>
<keyword evidence="13" id="KW-0170">Cobalt</keyword>
<evidence type="ECO:0000256" key="2">
    <source>
        <dbReference type="ARBA" id="ARBA00001936"/>
    </source>
</evidence>
<dbReference type="Proteomes" id="UP000316925">
    <property type="component" value="Unassembled WGS sequence"/>
</dbReference>
<comment type="cofactor">
    <cofactor evidence="5">
        <name>Fe(2+)</name>
        <dbReference type="ChEBI" id="CHEBI:29033"/>
    </cofactor>
</comment>
<sequence>MVKIAASILAADFSDLYKAVRRVEKAADSLHLDIMDGHFVPNITFGPDIVRSLRDKVDLPFEAHLMVDNPQEWVAPFARAGCDLITVHVETSYHLDRLITLIRKEGVKAGVALNPSTSLSQLEHILSRVDLVLPMTVNPGFGAQELLGWVLPKIRSLREITKEKGLSLEIEVDGGVNQATAKEVAASGATVLVAGTAVFNASDPKEAVFELKRNCDGAFSREKEGVIQWRQRLG</sequence>
<dbReference type="FunFam" id="3.20.20.70:FF:000004">
    <property type="entry name" value="Ribulose-phosphate 3-epimerase"/>
    <property type="match status" value="1"/>
</dbReference>
<evidence type="ECO:0000256" key="12">
    <source>
        <dbReference type="PIRSR" id="PIRSR001461-1"/>
    </source>
</evidence>
<evidence type="ECO:0000256" key="6">
    <source>
        <dbReference type="ARBA" id="ARBA00009541"/>
    </source>
</evidence>
<evidence type="ECO:0000256" key="13">
    <source>
        <dbReference type="PIRSR" id="PIRSR001461-2"/>
    </source>
</evidence>
<keyword evidence="10 11" id="KW-0119">Carbohydrate metabolism</keyword>
<keyword evidence="8 10" id="KW-0479">Metal-binding</keyword>
<evidence type="ECO:0000256" key="1">
    <source>
        <dbReference type="ARBA" id="ARBA00001782"/>
    </source>
</evidence>
<keyword evidence="9 10" id="KW-0413">Isomerase</keyword>
<gene>
    <name evidence="10 15" type="primary">rpe</name>
    <name evidence="15" type="ORF">E3J33_02535</name>
</gene>
<evidence type="ECO:0000256" key="8">
    <source>
        <dbReference type="ARBA" id="ARBA00022723"/>
    </source>
</evidence>
<dbReference type="InterPro" id="IPR011060">
    <property type="entry name" value="RibuloseP-bd_barrel"/>
</dbReference>
<feature type="binding site" evidence="14">
    <location>
        <position position="175"/>
    </location>
    <ligand>
        <name>substrate</name>
    </ligand>
</feature>
<evidence type="ECO:0000313" key="15">
    <source>
        <dbReference type="EMBL" id="TET93131.1"/>
    </source>
</evidence>
<evidence type="ECO:0000256" key="7">
    <source>
        <dbReference type="ARBA" id="ARBA00013188"/>
    </source>
</evidence>
<evidence type="ECO:0000256" key="5">
    <source>
        <dbReference type="ARBA" id="ARBA00001954"/>
    </source>
</evidence>
<organism evidence="15 16">
    <name type="scientific">Aerophobetes bacterium</name>
    <dbReference type="NCBI Taxonomy" id="2030807"/>
    <lineage>
        <taxon>Bacteria</taxon>
        <taxon>Candidatus Aerophobota</taxon>
    </lineage>
</organism>
<comment type="cofactor">
    <cofactor evidence="4">
        <name>Zn(2+)</name>
        <dbReference type="ChEBI" id="CHEBI:29105"/>
    </cofactor>
</comment>
<dbReference type="NCBIfam" id="TIGR01163">
    <property type="entry name" value="rpe"/>
    <property type="match status" value="1"/>
</dbReference>
<protein>
    <recommendedName>
        <fullName evidence="7 10">Ribulose-phosphate 3-epimerase</fullName>
        <ecNumber evidence="7 10">5.1.3.1</ecNumber>
    </recommendedName>
</protein>
<dbReference type="InterPro" id="IPR000056">
    <property type="entry name" value="Ribul_P_3_epim-like"/>
</dbReference>
<feature type="active site" description="Proton acceptor" evidence="10 12">
    <location>
        <position position="33"/>
    </location>
</feature>
<feature type="binding site" evidence="10 14">
    <location>
        <position position="7"/>
    </location>
    <ligand>
        <name>substrate</name>
    </ligand>
</feature>
<dbReference type="GO" id="GO:0046872">
    <property type="term" value="F:metal ion binding"/>
    <property type="evidence" value="ECO:0007669"/>
    <property type="project" value="UniProtKB-UniRule"/>
</dbReference>
<dbReference type="Pfam" id="PF00834">
    <property type="entry name" value="Ribul_P_3_epim"/>
    <property type="match status" value="1"/>
</dbReference>
<dbReference type="GO" id="GO:0006098">
    <property type="term" value="P:pentose-phosphate shunt"/>
    <property type="evidence" value="ECO:0007669"/>
    <property type="project" value="UniProtKB-UniRule"/>
</dbReference>
<evidence type="ECO:0000256" key="10">
    <source>
        <dbReference type="HAMAP-Rule" id="MF_02227"/>
    </source>
</evidence>
<reference evidence="15 16" key="1">
    <citation type="submission" date="2019-03" db="EMBL/GenBank/DDBJ databases">
        <title>Metabolic potential of uncultured bacteria and archaea associated with petroleum seepage in deep-sea sediments.</title>
        <authorList>
            <person name="Dong X."/>
            <person name="Hubert C."/>
        </authorList>
    </citation>
    <scope>NUCLEOTIDE SEQUENCE [LARGE SCALE GENOMIC DNA]</scope>
    <source>
        <strain evidence="15">E29_bin28</strain>
    </source>
</reference>
<comment type="caution">
    <text evidence="10">Lacks conserved residue(s) required for the propagation of feature annotation.</text>
</comment>
<dbReference type="GO" id="GO:0005737">
    <property type="term" value="C:cytoplasm"/>
    <property type="evidence" value="ECO:0007669"/>
    <property type="project" value="UniProtKB-ARBA"/>
</dbReference>